<dbReference type="EMBL" id="SLWL01000009">
    <property type="protein sequence ID" value="TCO12367.1"/>
    <property type="molecule type" value="Genomic_DNA"/>
</dbReference>
<dbReference type="InterPro" id="IPR035437">
    <property type="entry name" value="SNase_OB-fold_sf"/>
</dbReference>
<dbReference type="Gene3D" id="2.40.50.90">
    <property type="match status" value="1"/>
</dbReference>
<keyword evidence="1" id="KW-0732">Signal</keyword>
<keyword evidence="3" id="KW-0255">Endonuclease</keyword>
<dbReference type="PANTHER" id="PTHR12302">
    <property type="entry name" value="EBNA2 BINDING PROTEIN P100"/>
    <property type="match status" value="1"/>
</dbReference>
<dbReference type="Proteomes" id="UP000294881">
    <property type="component" value="Unassembled WGS sequence"/>
</dbReference>
<evidence type="ECO:0000259" key="2">
    <source>
        <dbReference type="PROSITE" id="PS50830"/>
    </source>
</evidence>
<feature type="signal peptide" evidence="1">
    <location>
        <begin position="1"/>
        <end position="29"/>
    </location>
</feature>
<dbReference type="GO" id="GO:0004519">
    <property type="term" value="F:endonuclease activity"/>
    <property type="evidence" value="ECO:0007669"/>
    <property type="project" value="UniProtKB-KW"/>
</dbReference>
<dbReference type="SMART" id="SM00318">
    <property type="entry name" value="SNc"/>
    <property type="match status" value="1"/>
</dbReference>
<dbReference type="PANTHER" id="PTHR12302:SF26">
    <property type="entry name" value="BLR1266 PROTEIN"/>
    <property type="match status" value="1"/>
</dbReference>
<dbReference type="SUPFAM" id="SSF50199">
    <property type="entry name" value="Staphylococcal nuclease"/>
    <property type="match status" value="1"/>
</dbReference>
<dbReference type="AlphaFoldDB" id="A0A4R2GRE8"/>
<evidence type="ECO:0000256" key="1">
    <source>
        <dbReference type="SAM" id="SignalP"/>
    </source>
</evidence>
<comment type="caution">
    <text evidence="3">The sequence shown here is derived from an EMBL/GenBank/DDBJ whole genome shotgun (WGS) entry which is preliminary data.</text>
</comment>
<keyword evidence="3" id="KW-0378">Hydrolase</keyword>
<dbReference type="PROSITE" id="PS50830">
    <property type="entry name" value="TNASE_3"/>
    <property type="match status" value="1"/>
</dbReference>
<evidence type="ECO:0000313" key="3">
    <source>
        <dbReference type="EMBL" id="TCO12367.1"/>
    </source>
</evidence>
<protein>
    <submittedName>
        <fullName evidence="3">Endonuclease YncB(Thermonuclease family)</fullName>
    </submittedName>
</protein>
<keyword evidence="3" id="KW-0540">Nuclease</keyword>
<name>A0A4R2GRE8_9HYPH</name>
<organism evidence="3 4">
    <name type="scientific">Camelimonas lactis</name>
    <dbReference type="NCBI Taxonomy" id="659006"/>
    <lineage>
        <taxon>Bacteria</taxon>
        <taxon>Pseudomonadati</taxon>
        <taxon>Pseudomonadota</taxon>
        <taxon>Alphaproteobacteria</taxon>
        <taxon>Hyphomicrobiales</taxon>
        <taxon>Chelatococcaceae</taxon>
        <taxon>Camelimonas</taxon>
    </lineage>
</organism>
<evidence type="ECO:0000313" key="4">
    <source>
        <dbReference type="Proteomes" id="UP000294881"/>
    </source>
</evidence>
<dbReference type="RefSeq" id="WP_245514357.1">
    <property type="nucleotide sequence ID" value="NZ_JBHUNN010000002.1"/>
</dbReference>
<dbReference type="InterPro" id="IPR016071">
    <property type="entry name" value="Staphylococal_nuclease_OB-fold"/>
</dbReference>
<feature type="domain" description="TNase-like" evidence="2">
    <location>
        <begin position="42"/>
        <end position="157"/>
    </location>
</feature>
<dbReference type="Pfam" id="PF00565">
    <property type="entry name" value="SNase"/>
    <property type="match status" value="1"/>
</dbReference>
<reference evidence="3 4" key="1">
    <citation type="submission" date="2019-03" db="EMBL/GenBank/DDBJ databases">
        <title>Genomic Encyclopedia of Type Strains, Phase IV (KMG-IV): sequencing the most valuable type-strain genomes for metagenomic binning, comparative biology and taxonomic classification.</title>
        <authorList>
            <person name="Goeker M."/>
        </authorList>
    </citation>
    <scope>NUCLEOTIDE SEQUENCE [LARGE SCALE GENOMIC DNA]</scope>
    <source>
        <strain evidence="3 4">DSM 22958</strain>
    </source>
</reference>
<accession>A0A4R2GRE8</accession>
<feature type="chain" id="PRO_5020987759" evidence="1">
    <location>
        <begin position="30"/>
        <end position="172"/>
    </location>
</feature>
<keyword evidence="4" id="KW-1185">Reference proteome</keyword>
<sequence length="172" mass="18741">MTASLSHNIAILMKILAAALCLLPTLASAADIPGLVVGQASVIDGDTIEIHGQRIRLEGIDAPESNQVCEAKGKRDVACGRDAAWFLADIIGRQTVYCSQTGTDRYRRVLAECEVGGKDIGDAMVRSGHALAYRRYSTRYVMAEDAARAAKAGMWAYDFLPPWEWRALEKGR</sequence>
<gene>
    <name evidence="3" type="ORF">EV666_10912</name>
</gene>
<proteinExistence type="predicted"/>